<dbReference type="SUPFAM" id="SSF51395">
    <property type="entry name" value="FMN-linked oxidoreductases"/>
    <property type="match status" value="1"/>
</dbReference>
<dbReference type="Proteomes" id="UP001152049">
    <property type="component" value="Unassembled WGS sequence"/>
</dbReference>
<organism evidence="3 4">
    <name type="scientific">Fusarium torreyae</name>
    <dbReference type="NCBI Taxonomy" id="1237075"/>
    <lineage>
        <taxon>Eukaryota</taxon>
        <taxon>Fungi</taxon>
        <taxon>Dikarya</taxon>
        <taxon>Ascomycota</taxon>
        <taxon>Pezizomycotina</taxon>
        <taxon>Sordariomycetes</taxon>
        <taxon>Hypocreomycetidae</taxon>
        <taxon>Hypocreales</taxon>
        <taxon>Nectriaceae</taxon>
        <taxon>Fusarium</taxon>
    </lineage>
</organism>
<name>A0A9W8VAX2_9HYPO</name>
<dbReference type="AlphaFoldDB" id="A0A9W8VAX2"/>
<dbReference type="Pfam" id="PF00724">
    <property type="entry name" value="Oxidored_FMN"/>
    <property type="match status" value="1"/>
</dbReference>
<accession>A0A9W8VAX2</accession>
<dbReference type="GO" id="GO:0003959">
    <property type="term" value="F:NADPH dehydrogenase activity"/>
    <property type="evidence" value="ECO:0007669"/>
    <property type="project" value="TreeGrafter"/>
</dbReference>
<protein>
    <recommendedName>
        <fullName evidence="2">NADH:flavin oxidoreductase/NADH oxidase N-terminal domain-containing protein</fullName>
    </recommendedName>
</protein>
<gene>
    <name evidence="3" type="ORF">NW762_010921</name>
</gene>
<evidence type="ECO:0000259" key="2">
    <source>
        <dbReference type="Pfam" id="PF00724"/>
    </source>
</evidence>
<dbReference type="PANTHER" id="PTHR22893:SF91">
    <property type="entry name" value="NADPH DEHYDROGENASE 2-RELATED"/>
    <property type="match status" value="1"/>
</dbReference>
<dbReference type="GO" id="GO:0010181">
    <property type="term" value="F:FMN binding"/>
    <property type="evidence" value="ECO:0007669"/>
    <property type="project" value="InterPro"/>
</dbReference>
<reference evidence="3" key="1">
    <citation type="submission" date="2022-09" db="EMBL/GenBank/DDBJ databases">
        <title>Fusarium specimens isolated from Avocado Roots.</title>
        <authorList>
            <person name="Stajich J."/>
            <person name="Roper C."/>
            <person name="Heimlech-Rivalta G."/>
        </authorList>
    </citation>
    <scope>NUCLEOTIDE SEQUENCE</scope>
    <source>
        <strain evidence="3">CF00136</strain>
    </source>
</reference>
<feature type="domain" description="NADH:flavin oxidoreductase/NADH oxidase N-terminal" evidence="2">
    <location>
        <begin position="26"/>
        <end position="355"/>
    </location>
</feature>
<dbReference type="Gene3D" id="3.20.20.70">
    <property type="entry name" value="Aldolase class I"/>
    <property type="match status" value="1"/>
</dbReference>
<evidence type="ECO:0000313" key="3">
    <source>
        <dbReference type="EMBL" id="KAJ4252323.1"/>
    </source>
</evidence>
<keyword evidence="4" id="KW-1185">Reference proteome</keyword>
<dbReference type="EMBL" id="JAOQAZ010000026">
    <property type="protein sequence ID" value="KAJ4252323.1"/>
    <property type="molecule type" value="Genomic_DNA"/>
</dbReference>
<dbReference type="CDD" id="cd02933">
    <property type="entry name" value="OYE_like_FMN"/>
    <property type="match status" value="1"/>
</dbReference>
<comment type="caution">
    <text evidence="3">The sequence shown here is derived from an EMBL/GenBank/DDBJ whole genome shotgun (WGS) entry which is preliminary data.</text>
</comment>
<dbReference type="OrthoDB" id="276546at2759"/>
<keyword evidence="1" id="KW-0285">Flavoprotein</keyword>
<evidence type="ECO:0000256" key="1">
    <source>
        <dbReference type="ARBA" id="ARBA00022630"/>
    </source>
</evidence>
<dbReference type="InterPro" id="IPR013785">
    <property type="entry name" value="Aldolase_TIM"/>
</dbReference>
<dbReference type="FunFam" id="3.20.20.70:FF:000138">
    <property type="entry name" value="NADPH dehydrogenase 1"/>
    <property type="match status" value="1"/>
</dbReference>
<dbReference type="InterPro" id="IPR045247">
    <property type="entry name" value="Oye-like"/>
</dbReference>
<proteinExistence type="predicted"/>
<dbReference type="PANTHER" id="PTHR22893">
    <property type="entry name" value="NADH OXIDOREDUCTASE-RELATED"/>
    <property type="match status" value="1"/>
</dbReference>
<dbReference type="InterPro" id="IPR001155">
    <property type="entry name" value="OxRdtase_FMN_N"/>
</dbReference>
<evidence type="ECO:0000313" key="4">
    <source>
        <dbReference type="Proteomes" id="UP001152049"/>
    </source>
</evidence>
<sequence length="400" mass="44691">MTAVPPTTSNNEVETESLASLLESRLFKPINIGNITLQHRIAMSPLSRYRATDDHVPQTCSQNYYSQRASVPGTLLISEATFIAPEHGGFANVPGIYNQEQITAWRSITDAVHVKGGYIFCQLWALGRGASPEVAEKEGIVFRSSSDIPLDSAHPKPKPLSISEIHEAAQTYAQAAKNAIEAGFDGVELHGANGFLIDQFIQDRCNQRTDIYGGSIDNRSRFVVEIVQAVCDAIGPERTGIRFSPWSTYNNMRMEDPIFQFTDVIKRLKPFNLAYLHLVESRISGVEDVESTDKLTFAIDIWDGPLLLAGGYTPETALRLVDHEYPTKDIVVSFGRYFLSTPDLPFRIQKGLELNKYNRQTFYTPTAEGYTDYPFSEQFLKYIKGGEIARKSGQMQPNCD</sequence>